<evidence type="ECO:0000313" key="1">
    <source>
        <dbReference type="Proteomes" id="UP000095283"/>
    </source>
</evidence>
<proteinExistence type="predicted"/>
<organism evidence="1 2">
    <name type="scientific">Heterorhabditis bacteriophora</name>
    <name type="common">Entomopathogenic nematode worm</name>
    <dbReference type="NCBI Taxonomy" id="37862"/>
    <lineage>
        <taxon>Eukaryota</taxon>
        <taxon>Metazoa</taxon>
        <taxon>Ecdysozoa</taxon>
        <taxon>Nematoda</taxon>
        <taxon>Chromadorea</taxon>
        <taxon>Rhabditida</taxon>
        <taxon>Rhabditina</taxon>
        <taxon>Rhabditomorpha</taxon>
        <taxon>Strongyloidea</taxon>
        <taxon>Heterorhabditidae</taxon>
        <taxon>Heterorhabditis</taxon>
    </lineage>
</organism>
<protein>
    <submittedName>
        <fullName evidence="2">Uncharacterized protein</fullName>
    </submittedName>
</protein>
<keyword evidence="1" id="KW-1185">Reference proteome</keyword>
<reference evidence="2" key="1">
    <citation type="submission" date="2016-11" db="UniProtKB">
        <authorList>
            <consortium name="WormBaseParasite"/>
        </authorList>
    </citation>
    <scope>IDENTIFICATION</scope>
</reference>
<sequence>MTVLWIHCFGDLKVDGLSRRQWVRAVSSYFISILTVKMAGKTSDGCESIISNTTQNITGKTCELDDLFCNRYTKLNFVKFFLKIKLIYSQISSFSSTDYKNYLHRKRRGYWGQDRNDSTNKRRYYQKGNAFSSGNDRANFSHKFS</sequence>
<dbReference type="Proteomes" id="UP000095283">
    <property type="component" value="Unplaced"/>
</dbReference>
<dbReference type="AlphaFoldDB" id="A0A1I7WVS5"/>
<dbReference type="WBParaSite" id="Hba_09271">
    <property type="protein sequence ID" value="Hba_09271"/>
    <property type="gene ID" value="Hba_09271"/>
</dbReference>
<evidence type="ECO:0000313" key="2">
    <source>
        <dbReference type="WBParaSite" id="Hba_09271"/>
    </source>
</evidence>
<accession>A0A1I7WVS5</accession>
<name>A0A1I7WVS5_HETBA</name>